<evidence type="ECO:0000313" key="1">
    <source>
        <dbReference type="EMBL" id="BAO19094.1"/>
    </source>
</evidence>
<reference evidence="1" key="2">
    <citation type="submission" date="2024-06" db="EMBL/GenBank/DDBJ databases">
        <authorList>
            <person name="Sakai Y."/>
            <person name="Fujii T."/>
        </authorList>
    </citation>
    <scope>NUCLEOTIDE SEQUENCE</scope>
    <source>
        <strain evidence="1">M701</strain>
        <plasmid evidence="1">pM7012</plasmid>
    </source>
</reference>
<dbReference type="EMBL" id="AB853026">
    <property type="protein sequence ID" value="BAO19094.1"/>
    <property type="molecule type" value="Genomic_DNA"/>
</dbReference>
<reference evidence="1" key="1">
    <citation type="journal article" date="2014" name="Microbiology">
        <title>A 2,4-dichlorophenoxyacetic acid degradation plasmid pM7012 discloses distribution of an unclassified megaplasmid group across bacterial species.</title>
        <authorList>
            <person name="Sakai Y."/>
            <person name="Ogawa N."/>
            <person name="Shimomura Y."/>
            <person name="Fujii T."/>
        </authorList>
    </citation>
    <scope>NUCLEOTIDE SEQUENCE</scope>
    <source>
        <strain evidence="1">M701</strain>
    </source>
</reference>
<geneLocation type="plasmid" evidence="1">
    <name>pM7012</name>
</geneLocation>
<organism evidence="1">
    <name type="scientific">Burkholderia sp. M701</name>
    <dbReference type="NCBI Taxonomy" id="326454"/>
    <lineage>
        <taxon>Bacteria</taxon>
        <taxon>Pseudomonadati</taxon>
        <taxon>Pseudomonadota</taxon>
        <taxon>Betaproteobacteria</taxon>
        <taxon>Burkholderiales</taxon>
        <taxon>Burkholderiaceae</taxon>
        <taxon>Burkholderia</taxon>
    </lineage>
</organism>
<accession>V5YPA1</accession>
<dbReference type="AlphaFoldDB" id="V5YPA1"/>
<sequence>MSKAFTYSRPGNIAIRRKEFAAAAAEINNLILPPSFPDTQFDFGRDGFVILDPKTRKAVQTDGTRAQADLHCRWCNDHEIRCGRTAIYEVQPLVRPVFENA</sequence>
<proteinExistence type="predicted"/>
<protein>
    <submittedName>
        <fullName evidence="1">Uncharacterized protein</fullName>
    </submittedName>
</protein>
<dbReference type="RefSeq" id="WP_023842637.1">
    <property type="nucleotide sequence ID" value="NC_022995.1"/>
</dbReference>
<keyword evidence="1" id="KW-0614">Plasmid</keyword>
<name>V5YPA1_9BURK</name>